<evidence type="ECO:0000256" key="2">
    <source>
        <dbReference type="ARBA" id="ARBA00005417"/>
    </source>
</evidence>
<gene>
    <name evidence="12" type="ORF">CAL20_16540</name>
</gene>
<evidence type="ECO:0000256" key="5">
    <source>
        <dbReference type="ARBA" id="ARBA00022496"/>
    </source>
</evidence>
<proteinExistence type="inferred from homology"/>
<evidence type="ECO:0000313" key="12">
    <source>
        <dbReference type="EMBL" id="OZI54767.1"/>
    </source>
</evidence>
<organism evidence="12 13">
    <name type="scientific">Bordetella genomosp. 4</name>
    <dbReference type="NCBI Taxonomy" id="463044"/>
    <lineage>
        <taxon>Bacteria</taxon>
        <taxon>Pseudomonadati</taxon>
        <taxon>Pseudomonadota</taxon>
        <taxon>Betaproteobacteria</taxon>
        <taxon>Burkholderiales</taxon>
        <taxon>Alcaligenaceae</taxon>
        <taxon>Bordetella</taxon>
    </lineage>
</organism>
<dbReference type="GO" id="GO:0005524">
    <property type="term" value="F:ATP binding"/>
    <property type="evidence" value="ECO:0007669"/>
    <property type="project" value="UniProtKB-KW"/>
</dbReference>
<name>A0A261TZU0_9BORD</name>
<dbReference type="EMBL" id="NEVQ01000015">
    <property type="protein sequence ID" value="OZI54767.1"/>
    <property type="molecule type" value="Genomic_DNA"/>
</dbReference>
<dbReference type="InterPro" id="IPR003593">
    <property type="entry name" value="AAA+_ATPase"/>
</dbReference>
<keyword evidence="13" id="KW-1185">Reference proteome</keyword>
<keyword evidence="6" id="KW-0547">Nucleotide-binding</keyword>
<keyword evidence="5" id="KW-0410">Iron transport</keyword>
<dbReference type="PROSITE" id="PS00211">
    <property type="entry name" value="ABC_TRANSPORTER_1"/>
    <property type="match status" value="1"/>
</dbReference>
<evidence type="ECO:0000256" key="7">
    <source>
        <dbReference type="ARBA" id="ARBA00022840"/>
    </source>
</evidence>
<comment type="similarity">
    <text evidence="2">Belongs to the ABC transporter superfamily.</text>
</comment>
<dbReference type="InterPro" id="IPR051535">
    <property type="entry name" value="Siderophore_ABC-ATPase"/>
</dbReference>
<reference evidence="12 13" key="1">
    <citation type="submission" date="2017-05" db="EMBL/GenBank/DDBJ databases">
        <title>Complete and WGS of Bordetella genogroups.</title>
        <authorList>
            <person name="Spilker T."/>
            <person name="LiPuma J."/>
        </authorList>
    </citation>
    <scope>NUCLEOTIDE SEQUENCE [LARGE SCALE GENOMIC DNA]</scope>
    <source>
        <strain evidence="12 13">AU9919</strain>
    </source>
</reference>
<dbReference type="FunFam" id="3.40.50.300:FF:000134">
    <property type="entry name" value="Iron-enterobactin ABC transporter ATP-binding protein"/>
    <property type="match status" value="1"/>
</dbReference>
<dbReference type="PROSITE" id="PS50893">
    <property type="entry name" value="ABC_TRANSPORTER_2"/>
    <property type="match status" value="1"/>
</dbReference>
<accession>A0A261TZU0</accession>
<keyword evidence="4" id="KW-1003">Cell membrane</keyword>
<evidence type="ECO:0000256" key="3">
    <source>
        <dbReference type="ARBA" id="ARBA00022448"/>
    </source>
</evidence>
<evidence type="ECO:0000256" key="10">
    <source>
        <dbReference type="ARBA" id="ARBA00023136"/>
    </source>
</evidence>
<evidence type="ECO:0000256" key="8">
    <source>
        <dbReference type="ARBA" id="ARBA00023004"/>
    </source>
</evidence>
<dbReference type="PANTHER" id="PTHR42771:SF2">
    <property type="entry name" value="IRON(3+)-HYDROXAMATE IMPORT ATP-BINDING PROTEIN FHUC"/>
    <property type="match status" value="1"/>
</dbReference>
<dbReference type="GO" id="GO:0005886">
    <property type="term" value="C:plasma membrane"/>
    <property type="evidence" value="ECO:0007669"/>
    <property type="project" value="UniProtKB-SubCell"/>
</dbReference>
<dbReference type="Pfam" id="PF00005">
    <property type="entry name" value="ABC_tran"/>
    <property type="match status" value="1"/>
</dbReference>
<dbReference type="Proteomes" id="UP000216885">
    <property type="component" value="Unassembled WGS sequence"/>
</dbReference>
<protein>
    <submittedName>
        <fullName evidence="12">ABC transporter</fullName>
    </submittedName>
</protein>
<dbReference type="CDD" id="cd03214">
    <property type="entry name" value="ABC_Iron-Siderophores_B12_Hemin"/>
    <property type="match status" value="1"/>
</dbReference>
<keyword evidence="8" id="KW-0408">Iron</keyword>
<dbReference type="GO" id="GO:0016887">
    <property type="term" value="F:ATP hydrolysis activity"/>
    <property type="evidence" value="ECO:0007669"/>
    <property type="project" value="InterPro"/>
</dbReference>
<keyword evidence="7" id="KW-0067">ATP-binding</keyword>
<dbReference type="Gene3D" id="3.40.50.300">
    <property type="entry name" value="P-loop containing nucleotide triphosphate hydrolases"/>
    <property type="match status" value="1"/>
</dbReference>
<evidence type="ECO:0000256" key="6">
    <source>
        <dbReference type="ARBA" id="ARBA00022741"/>
    </source>
</evidence>
<dbReference type="AlphaFoldDB" id="A0A261TZU0"/>
<dbReference type="InterPro" id="IPR027417">
    <property type="entry name" value="P-loop_NTPase"/>
</dbReference>
<dbReference type="RefSeq" id="WP_094838422.1">
    <property type="nucleotide sequence ID" value="NZ_NEVQ01000015.1"/>
</dbReference>
<keyword evidence="9" id="KW-0406">Ion transport</keyword>
<dbReference type="SUPFAM" id="SSF52540">
    <property type="entry name" value="P-loop containing nucleoside triphosphate hydrolases"/>
    <property type="match status" value="1"/>
</dbReference>
<evidence type="ECO:0000256" key="9">
    <source>
        <dbReference type="ARBA" id="ARBA00023065"/>
    </source>
</evidence>
<sequence>MTAPISPLLYASADTRATLATQALRMGYGQRLIIDSLDLNLPTGQVTAIVGPNGCGKSTLLAGLSRLQKPLGGAVLLNGKAINTLPSREVARLLALLPQDASAPDGLTVSELIRFGRQPHQGLLRQWSDQDQAVVQAALDVADLNDLADRPLESMSGGQRQRAWIAMAIAQDTPLLLLDEPTSALDLGHQIEVFELIRQLAHVGKTVVMVVHDLSSACRYADHIVAMKQGKIVDQGPPAHIVTPELVETLYGVRCTLMQDPQTGTPVIAGVSLINKS</sequence>
<dbReference type="PANTHER" id="PTHR42771">
    <property type="entry name" value="IRON(3+)-HYDROXAMATE IMPORT ATP-BINDING PROTEIN FHUC"/>
    <property type="match status" value="1"/>
</dbReference>
<dbReference type="SMART" id="SM00382">
    <property type="entry name" value="AAA"/>
    <property type="match status" value="1"/>
</dbReference>
<dbReference type="InterPro" id="IPR017871">
    <property type="entry name" value="ABC_transporter-like_CS"/>
</dbReference>
<evidence type="ECO:0000256" key="1">
    <source>
        <dbReference type="ARBA" id="ARBA00004202"/>
    </source>
</evidence>
<dbReference type="GO" id="GO:0006826">
    <property type="term" value="P:iron ion transport"/>
    <property type="evidence" value="ECO:0007669"/>
    <property type="project" value="UniProtKB-KW"/>
</dbReference>
<evidence type="ECO:0000313" key="13">
    <source>
        <dbReference type="Proteomes" id="UP000216885"/>
    </source>
</evidence>
<evidence type="ECO:0000256" key="4">
    <source>
        <dbReference type="ARBA" id="ARBA00022475"/>
    </source>
</evidence>
<feature type="domain" description="ABC transporter" evidence="11">
    <location>
        <begin position="19"/>
        <end position="254"/>
    </location>
</feature>
<comment type="subcellular location">
    <subcellularLocation>
        <location evidence="1">Cell membrane</location>
        <topology evidence="1">Peripheral membrane protein</topology>
    </subcellularLocation>
</comment>
<comment type="caution">
    <text evidence="12">The sequence shown here is derived from an EMBL/GenBank/DDBJ whole genome shotgun (WGS) entry which is preliminary data.</text>
</comment>
<evidence type="ECO:0000259" key="11">
    <source>
        <dbReference type="PROSITE" id="PS50893"/>
    </source>
</evidence>
<keyword evidence="10" id="KW-0472">Membrane</keyword>
<dbReference type="InterPro" id="IPR003439">
    <property type="entry name" value="ABC_transporter-like_ATP-bd"/>
</dbReference>
<keyword evidence="3" id="KW-0813">Transport</keyword>